<reference evidence="1" key="1">
    <citation type="submission" date="2018-01" db="EMBL/GenBank/DDBJ databases">
        <title>An insight into the sialome of Amazonian anophelines.</title>
        <authorList>
            <person name="Ribeiro J.M."/>
            <person name="Scarpassa V."/>
            <person name="Calvo E."/>
        </authorList>
    </citation>
    <scope>NUCLEOTIDE SEQUENCE</scope>
</reference>
<protein>
    <submittedName>
        <fullName evidence="1">Putative secreted protein</fullName>
    </submittedName>
</protein>
<dbReference type="AlphaFoldDB" id="A0A2M4DEU2"/>
<accession>A0A2M4DEU2</accession>
<name>A0A2M4DEU2_ANODA</name>
<dbReference type="EMBL" id="GGFL01011906">
    <property type="protein sequence ID" value="MBW76084.1"/>
    <property type="molecule type" value="Transcribed_RNA"/>
</dbReference>
<organism evidence="1">
    <name type="scientific">Anopheles darlingi</name>
    <name type="common">Mosquito</name>
    <dbReference type="NCBI Taxonomy" id="43151"/>
    <lineage>
        <taxon>Eukaryota</taxon>
        <taxon>Metazoa</taxon>
        <taxon>Ecdysozoa</taxon>
        <taxon>Arthropoda</taxon>
        <taxon>Hexapoda</taxon>
        <taxon>Insecta</taxon>
        <taxon>Pterygota</taxon>
        <taxon>Neoptera</taxon>
        <taxon>Endopterygota</taxon>
        <taxon>Diptera</taxon>
        <taxon>Nematocera</taxon>
        <taxon>Culicoidea</taxon>
        <taxon>Culicidae</taxon>
        <taxon>Anophelinae</taxon>
        <taxon>Anopheles</taxon>
    </lineage>
</organism>
<sequence>MLSIFASRKLWFVMMIAQNECRITECSKTGRNVNLAIFGFPPPPRIRRRRLNTITSQVNILVPSKGRVKRALGRTIEYAVTCGSTARL</sequence>
<evidence type="ECO:0000313" key="1">
    <source>
        <dbReference type="EMBL" id="MBW76084.1"/>
    </source>
</evidence>
<proteinExistence type="predicted"/>